<keyword evidence="2" id="KW-1185">Reference proteome</keyword>
<evidence type="ECO:0000313" key="1">
    <source>
        <dbReference type="EMBL" id="WAJ31588.1"/>
    </source>
</evidence>
<reference evidence="1" key="1">
    <citation type="submission" date="2022-11" db="EMBL/GenBank/DDBJ databases">
        <title>beta-Carotene-producing bacterium, Jeongeuplla avenae sp. nov., alleviates the salt stress of Arabidopsis seedlings.</title>
        <authorList>
            <person name="Jiang L."/>
            <person name="Lee J."/>
        </authorList>
    </citation>
    <scope>NUCLEOTIDE SEQUENCE</scope>
    <source>
        <strain evidence="1">DY_R2A_6</strain>
    </source>
</reference>
<sequence>MASSATRTPRQAGAPRDAAPATGADRPLRVGFHAPMKHPDHPVPSGDRTIARLLLRALTLAGCQTVVLSTSGSFNATGDATIQQRLEAEADAEAARILTEGPASAPIDLWFTYHSFHKAPDLLGPRITNALAIPYVVAEGSRAPKQAAGPWARGHALAGAGLNRADLLLVLNPRDRPALEAARRPGQRIADLAPFVDDGAWPRLGPSRRAKGRAARFLTVAMMRDGDKLASYAVLAEALGAVAGDWTLDVVGDGPARARVEALFASMSERVRFLGRIDGRDALARLYAEADLLLWPAVNEAIGMVFPEAALQGCPAVAGRFGGVPSVVAHETSGLLAEPGDAGSFAAAVERLLADRGLLARLGAGAAERVAAHHSIAAAALSLRRELGALRPARSLAS</sequence>
<protein>
    <submittedName>
        <fullName evidence="1">Glycosyltransferase family 4 protein</fullName>
    </submittedName>
</protein>
<accession>A0ACD4NY85</accession>
<dbReference type="EMBL" id="CP113520">
    <property type="protein sequence ID" value="WAJ31588.1"/>
    <property type="molecule type" value="Genomic_DNA"/>
</dbReference>
<proteinExistence type="predicted"/>
<evidence type="ECO:0000313" key="2">
    <source>
        <dbReference type="Proteomes" id="UP001163223"/>
    </source>
</evidence>
<name>A0ACD4NY85_9HYPH</name>
<organism evidence="1 2">
    <name type="scientific">Antarcticirhabdus aurantiaca</name>
    <dbReference type="NCBI Taxonomy" id="2606717"/>
    <lineage>
        <taxon>Bacteria</taxon>
        <taxon>Pseudomonadati</taxon>
        <taxon>Pseudomonadota</taxon>
        <taxon>Alphaproteobacteria</taxon>
        <taxon>Hyphomicrobiales</taxon>
        <taxon>Aurantimonadaceae</taxon>
        <taxon>Antarcticirhabdus</taxon>
    </lineage>
</organism>
<gene>
    <name evidence="1" type="ORF">OXU80_25170</name>
</gene>
<dbReference type="Proteomes" id="UP001163223">
    <property type="component" value="Chromosome"/>
</dbReference>